<dbReference type="EMBL" id="JAZHXJ010000195">
    <property type="protein sequence ID" value="KAL1869443.1"/>
    <property type="molecule type" value="Genomic_DNA"/>
</dbReference>
<accession>A0ABR3X188</accession>
<evidence type="ECO:0000313" key="2">
    <source>
        <dbReference type="Proteomes" id="UP001586593"/>
    </source>
</evidence>
<dbReference type="Proteomes" id="UP001586593">
    <property type="component" value="Unassembled WGS sequence"/>
</dbReference>
<organism evidence="1 2">
    <name type="scientific">Phialemonium thermophilum</name>
    <dbReference type="NCBI Taxonomy" id="223376"/>
    <lineage>
        <taxon>Eukaryota</taxon>
        <taxon>Fungi</taxon>
        <taxon>Dikarya</taxon>
        <taxon>Ascomycota</taxon>
        <taxon>Pezizomycotina</taxon>
        <taxon>Sordariomycetes</taxon>
        <taxon>Sordariomycetidae</taxon>
        <taxon>Cephalothecales</taxon>
        <taxon>Cephalothecaceae</taxon>
        <taxon>Phialemonium</taxon>
    </lineage>
</organism>
<sequence>MPFRIRDAVPSPSDIDAKFITSAFDSCIPHLATIGSATQWGTVPLPTARPDFITRHITSIADAEKYRLSGTGQPVRVLIAEAQLPAAGGEEPGYIPVGAATLRGGYFPSYVSGQEHLRGVTERALAGDGGRFMYLDILVTDFSETTRVYRKGAGAALVEYVREWAGRELGMGVMYVDCWAGNDGKLVRFYEAQGFQRVDGFVVEKPDGERWPGMLLQMDLGKKDSD</sequence>
<dbReference type="InterPro" id="IPR016181">
    <property type="entry name" value="Acyl_CoA_acyltransferase"/>
</dbReference>
<dbReference type="SUPFAM" id="SSF55729">
    <property type="entry name" value="Acyl-CoA N-acyltransferases (Nat)"/>
    <property type="match status" value="1"/>
</dbReference>
<keyword evidence="2" id="KW-1185">Reference proteome</keyword>
<dbReference type="Gene3D" id="3.40.630.30">
    <property type="match status" value="1"/>
</dbReference>
<proteinExistence type="predicted"/>
<evidence type="ECO:0008006" key="3">
    <source>
        <dbReference type="Google" id="ProtNLM"/>
    </source>
</evidence>
<comment type="caution">
    <text evidence="1">The sequence shown here is derived from an EMBL/GenBank/DDBJ whole genome shotgun (WGS) entry which is preliminary data.</text>
</comment>
<reference evidence="1 2" key="1">
    <citation type="journal article" date="2024" name="Commun. Biol.">
        <title>Comparative genomic analysis of thermophilic fungi reveals convergent evolutionary adaptations and gene losses.</title>
        <authorList>
            <person name="Steindorff A.S."/>
            <person name="Aguilar-Pontes M.V."/>
            <person name="Robinson A.J."/>
            <person name="Andreopoulos B."/>
            <person name="LaButti K."/>
            <person name="Kuo A."/>
            <person name="Mondo S."/>
            <person name="Riley R."/>
            <person name="Otillar R."/>
            <person name="Haridas S."/>
            <person name="Lipzen A."/>
            <person name="Grimwood J."/>
            <person name="Schmutz J."/>
            <person name="Clum A."/>
            <person name="Reid I.D."/>
            <person name="Moisan M.C."/>
            <person name="Butler G."/>
            <person name="Nguyen T.T.M."/>
            <person name="Dewar K."/>
            <person name="Conant G."/>
            <person name="Drula E."/>
            <person name="Henrissat B."/>
            <person name="Hansel C."/>
            <person name="Singer S."/>
            <person name="Hutchinson M.I."/>
            <person name="de Vries R.P."/>
            <person name="Natvig D.O."/>
            <person name="Powell A.J."/>
            <person name="Tsang A."/>
            <person name="Grigoriev I.V."/>
        </authorList>
    </citation>
    <scope>NUCLEOTIDE SEQUENCE [LARGE SCALE GENOMIC DNA]</scope>
    <source>
        <strain evidence="1 2">ATCC 24622</strain>
    </source>
</reference>
<evidence type="ECO:0000313" key="1">
    <source>
        <dbReference type="EMBL" id="KAL1869443.1"/>
    </source>
</evidence>
<gene>
    <name evidence="1" type="ORF">VTK73DRAFT_3117</name>
</gene>
<protein>
    <recommendedName>
        <fullName evidence="3">N-acetyltransferase domain-containing protein</fullName>
    </recommendedName>
</protein>
<name>A0ABR3X188_9PEZI</name>